<accession>A0A7S9LNC3</accession>
<dbReference type="FunFam" id="3.90.190.10:FF:000157">
    <property type="entry name" value="Protein-tyrosine phosphatase"/>
    <property type="match status" value="1"/>
</dbReference>
<dbReference type="AlphaFoldDB" id="A0A7S9LNC3"/>
<dbReference type="InterPro" id="IPR016130">
    <property type="entry name" value="Tyr_Pase_AS"/>
</dbReference>
<reference evidence="2 3" key="1">
    <citation type="submission" date="2020-11" db="EMBL/GenBank/DDBJ databases">
        <title>Description of Pontivivens ytuae sp. nov. isolated from deep sea sediment of Mariana Trench.</title>
        <authorList>
            <person name="Wang Z."/>
            <person name="Sun Q.-L."/>
            <person name="Xu X.-D."/>
            <person name="Tang Y.-Z."/>
            <person name="Zhang J."/>
        </authorList>
    </citation>
    <scope>NUCLEOTIDE SEQUENCE [LARGE SCALE GENOMIC DNA]</scope>
    <source>
        <strain evidence="2 3">MT2928</strain>
    </source>
</reference>
<gene>
    <name evidence="2" type="ORF">I0K15_10570</name>
</gene>
<dbReference type="PANTHER" id="PTHR23339">
    <property type="entry name" value="TYROSINE SPECIFIC PROTEIN PHOSPHATASE AND DUAL SPECIFICITY PROTEIN PHOSPHATASE"/>
    <property type="match status" value="1"/>
</dbReference>
<sequence>MKPSIYLIDADLPGRLFIMPRPSAEWLMEDMAHFRSLGIGTIVSMLEVDEMAELSLRDEPRCCCDAGMEFLHFPILDFGLPDRAGFRDLIEAVVERLEAGQSVAVHCRAGIGRSGMLACCVLARFVGSADEAVETVCRCRGTSVPDTTEQRAFIESMVGELQG</sequence>
<dbReference type="PROSITE" id="PS00383">
    <property type="entry name" value="TYR_PHOSPHATASE_1"/>
    <property type="match status" value="1"/>
</dbReference>
<dbReference type="Proteomes" id="UP000594800">
    <property type="component" value="Chromosome"/>
</dbReference>
<dbReference type="InterPro" id="IPR050561">
    <property type="entry name" value="PTP"/>
</dbReference>
<dbReference type="EMBL" id="CP064942">
    <property type="protein sequence ID" value="QPH52274.1"/>
    <property type="molecule type" value="Genomic_DNA"/>
</dbReference>
<proteinExistence type="predicted"/>
<dbReference type="Pfam" id="PF22785">
    <property type="entry name" value="Tc-R-P"/>
    <property type="match status" value="1"/>
</dbReference>
<protein>
    <submittedName>
        <fullName evidence="2">Dual specificity protein phosphatase family protein</fullName>
    </submittedName>
</protein>
<dbReference type="RefSeq" id="WP_196101488.1">
    <property type="nucleotide sequence ID" value="NZ_CP064942.1"/>
</dbReference>
<evidence type="ECO:0000313" key="2">
    <source>
        <dbReference type="EMBL" id="QPH52274.1"/>
    </source>
</evidence>
<dbReference type="KEGG" id="poz:I0K15_10570"/>
<dbReference type="InterPro" id="IPR029021">
    <property type="entry name" value="Prot-tyrosine_phosphatase-like"/>
</dbReference>
<dbReference type="InterPro" id="IPR000387">
    <property type="entry name" value="Tyr_Pase_dom"/>
</dbReference>
<dbReference type="Gene3D" id="3.90.190.10">
    <property type="entry name" value="Protein tyrosine phosphatase superfamily"/>
    <property type="match status" value="1"/>
</dbReference>
<organism evidence="2 3">
    <name type="scientific">Pontivivens ytuae</name>
    <dbReference type="NCBI Taxonomy" id="2789856"/>
    <lineage>
        <taxon>Bacteria</taxon>
        <taxon>Pseudomonadati</taxon>
        <taxon>Pseudomonadota</taxon>
        <taxon>Alphaproteobacteria</taxon>
        <taxon>Rhodobacterales</taxon>
        <taxon>Paracoccaceae</taxon>
        <taxon>Pontivivens</taxon>
    </lineage>
</organism>
<feature type="domain" description="Tyrosine specific protein phosphatases" evidence="1">
    <location>
        <begin position="84"/>
        <end position="151"/>
    </location>
</feature>
<dbReference type="SUPFAM" id="SSF52799">
    <property type="entry name" value="(Phosphotyrosine protein) phosphatases II"/>
    <property type="match status" value="1"/>
</dbReference>
<keyword evidence="3" id="KW-1185">Reference proteome</keyword>
<name>A0A7S9LNC3_9RHOB</name>
<evidence type="ECO:0000259" key="1">
    <source>
        <dbReference type="PROSITE" id="PS50056"/>
    </source>
</evidence>
<dbReference type="PROSITE" id="PS50056">
    <property type="entry name" value="TYR_PHOSPHATASE_2"/>
    <property type="match status" value="1"/>
</dbReference>
<evidence type="ECO:0000313" key="3">
    <source>
        <dbReference type="Proteomes" id="UP000594800"/>
    </source>
</evidence>